<evidence type="ECO:0000313" key="3">
    <source>
        <dbReference type="Proteomes" id="UP000614714"/>
    </source>
</evidence>
<evidence type="ECO:0000313" key="2">
    <source>
        <dbReference type="EMBL" id="MBJ6749856.1"/>
    </source>
</evidence>
<keyword evidence="1" id="KW-1133">Transmembrane helix</keyword>
<feature type="transmembrane region" description="Helical" evidence="1">
    <location>
        <begin position="36"/>
        <end position="58"/>
    </location>
</feature>
<sequence>MLPTVGACALIGTGLGVGLCGIVGELAAMAGYPIRMMWFTPLLGAVTVLMVSMVTAALSARSLLKLQPVIVFARR</sequence>
<dbReference type="EMBL" id="JAEMHL010000003">
    <property type="protein sequence ID" value="MBJ6749856.1"/>
    <property type="molecule type" value="Genomic_DNA"/>
</dbReference>
<evidence type="ECO:0000256" key="1">
    <source>
        <dbReference type="SAM" id="Phobius"/>
    </source>
</evidence>
<name>A0ABS0YC65_9BACT</name>
<keyword evidence="1" id="KW-0472">Membrane</keyword>
<evidence type="ECO:0008006" key="4">
    <source>
        <dbReference type="Google" id="ProtNLM"/>
    </source>
</evidence>
<keyword evidence="3" id="KW-1185">Reference proteome</keyword>
<comment type="caution">
    <text evidence="2">The sequence shown here is derived from an EMBL/GenBank/DDBJ whole genome shotgun (WGS) entry which is preliminary data.</text>
</comment>
<dbReference type="RefSeq" id="WP_199388401.1">
    <property type="nucleotide sequence ID" value="NZ_JAEMHL010000003.1"/>
</dbReference>
<reference evidence="2 3" key="1">
    <citation type="submission" date="2020-12" db="EMBL/GenBank/DDBJ databases">
        <title>Geomonas sp. Red421, isolated from paddy soil.</title>
        <authorList>
            <person name="Xu Z."/>
            <person name="Zhang Z."/>
            <person name="Masuda Y."/>
            <person name="Itoh H."/>
            <person name="Senoo K."/>
        </authorList>
    </citation>
    <scope>NUCLEOTIDE SEQUENCE [LARGE SCALE GENOMIC DNA]</scope>
    <source>
        <strain evidence="2 3">Red421</strain>
    </source>
</reference>
<dbReference type="Proteomes" id="UP000614714">
    <property type="component" value="Unassembled WGS sequence"/>
</dbReference>
<keyword evidence="1" id="KW-0812">Transmembrane</keyword>
<gene>
    <name evidence="2" type="ORF">JFN91_06490</name>
</gene>
<protein>
    <recommendedName>
        <fullName evidence="4">FtsX-like permease family protein</fullName>
    </recommendedName>
</protein>
<organism evidence="2 3">
    <name type="scientific">Geomonas anaerohicana</name>
    <dbReference type="NCBI Taxonomy" id="2798583"/>
    <lineage>
        <taxon>Bacteria</taxon>
        <taxon>Pseudomonadati</taxon>
        <taxon>Thermodesulfobacteriota</taxon>
        <taxon>Desulfuromonadia</taxon>
        <taxon>Geobacterales</taxon>
        <taxon>Geobacteraceae</taxon>
        <taxon>Geomonas</taxon>
    </lineage>
</organism>
<accession>A0ABS0YC65</accession>
<proteinExistence type="predicted"/>